<evidence type="ECO:0000313" key="2">
    <source>
        <dbReference type="Proteomes" id="UP000503820"/>
    </source>
</evidence>
<protein>
    <submittedName>
        <fullName evidence="1">Uncharacterized protein</fullName>
    </submittedName>
</protein>
<keyword evidence="2" id="KW-1185">Reference proteome</keyword>
<comment type="caution">
    <text evidence="1">The sequence shown here is derived from an EMBL/GenBank/DDBJ whole genome shotgun (WGS) entry which is preliminary data.</text>
</comment>
<dbReference type="Proteomes" id="UP000503820">
    <property type="component" value="Unassembled WGS sequence"/>
</dbReference>
<organism evidence="1 2">
    <name type="scientific">Desulfovibrio psychrotolerans</name>
    <dbReference type="NCBI Taxonomy" id="415242"/>
    <lineage>
        <taxon>Bacteria</taxon>
        <taxon>Pseudomonadati</taxon>
        <taxon>Thermodesulfobacteriota</taxon>
        <taxon>Desulfovibrionia</taxon>
        <taxon>Desulfovibrionales</taxon>
        <taxon>Desulfovibrionaceae</taxon>
        <taxon>Desulfovibrio</taxon>
    </lineage>
</organism>
<dbReference type="EMBL" id="BLVP01000001">
    <property type="protein sequence ID" value="GFM35844.1"/>
    <property type="molecule type" value="Genomic_DNA"/>
</dbReference>
<accession>A0A7J0BS43</accession>
<dbReference type="AlphaFoldDB" id="A0A7J0BS43"/>
<gene>
    <name evidence="1" type="ORF">DSM19430T_05280</name>
</gene>
<name>A0A7J0BS43_9BACT</name>
<evidence type="ECO:0000313" key="1">
    <source>
        <dbReference type="EMBL" id="GFM35844.1"/>
    </source>
</evidence>
<reference evidence="1 2" key="1">
    <citation type="submission" date="2020-05" db="EMBL/GenBank/DDBJ databases">
        <title>Draft genome sequence of Desulfovibrio psychrotolerans JS1T.</title>
        <authorList>
            <person name="Ueno A."/>
            <person name="Tamazawa S."/>
            <person name="Tamamura S."/>
            <person name="Murakami T."/>
            <person name="Kiyama T."/>
            <person name="Inomata H."/>
            <person name="Amano Y."/>
            <person name="Miyakawa K."/>
            <person name="Tamaki H."/>
            <person name="Naganuma T."/>
            <person name="Kaneko K."/>
        </authorList>
    </citation>
    <scope>NUCLEOTIDE SEQUENCE [LARGE SCALE GENOMIC DNA]</scope>
    <source>
        <strain evidence="1 2">JS1</strain>
    </source>
</reference>
<sequence>MLLLVPVLTACITAPIEEVRAQRYSSMQNVVLLSIDEIENNLVLYHARCGNGHWMKPGKPGEPRQMVWGKWENARRFRVDAWLDFQPMEAGRTQVTAYANAASGGVVNDYMVIIVDPTVCR</sequence>
<proteinExistence type="predicted"/>